<dbReference type="FunFam" id="1.20.140.10:FF:000010">
    <property type="entry name" value="Acyl-coenzyme A oxidase"/>
    <property type="match status" value="1"/>
</dbReference>
<keyword evidence="7" id="KW-0276">Fatty acid metabolism</keyword>
<dbReference type="InterPro" id="IPR037069">
    <property type="entry name" value="AcylCoA_DH/ox_N_sf"/>
</dbReference>
<dbReference type="SUPFAM" id="SSF56645">
    <property type="entry name" value="Acyl-CoA dehydrogenase NM domain-like"/>
    <property type="match status" value="1"/>
</dbReference>
<dbReference type="InterPro" id="IPR012258">
    <property type="entry name" value="Acyl-CoA_oxidase"/>
</dbReference>
<evidence type="ECO:0000256" key="3">
    <source>
        <dbReference type="ARBA" id="ARBA00006288"/>
    </source>
</evidence>
<name>A0AB36NZN4_9FLAO</name>
<evidence type="ECO:0000259" key="13">
    <source>
        <dbReference type="Pfam" id="PF02771"/>
    </source>
</evidence>
<dbReference type="GO" id="GO:0055088">
    <property type="term" value="P:lipid homeostasis"/>
    <property type="evidence" value="ECO:0007669"/>
    <property type="project" value="TreeGrafter"/>
</dbReference>
<dbReference type="Pfam" id="PF02771">
    <property type="entry name" value="Acyl-CoA_dh_N"/>
    <property type="match status" value="1"/>
</dbReference>
<dbReference type="InterPro" id="IPR009100">
    <property type="entry name" value="AcylCoA_DH/oxidase_NM_dom_sf"/>
</dbReference>
<keyword evidence="10" id="KW-0576">Peroxisome</keyword>
<keyword evidence="9" id="KW-0443">Lipid metabolism</keyword>
<keyword evidence="6" id="KW-0274">FAD</keyword>
<dbReference type="EMBL" id="FRBX01000001">
    <property type="protein sequence ID" value="SHL51469.1"/>
    <property type="molecule type" value="Genomic_DNA"/>
</dbReference>
<dbReference type="GO" id="GO:0003997">
    <property type="term" value="F:acyl-CoA oxidase activity"/>
    <property type="evidence" value="ECO:0007669"/>
    <property type="project" value="UniProtKB-EC"/>
</dbReference>
<dbReference type="InterPro" id="IPR002655">
    <property type="entry name" value="Acyl-CoA_oxidase_C"/>
</dbReference>
<sequence length="753" mass="85034">MKNTKLQAFIPLFYLVWSDDLLTQKEFATIQTFINNLTWLSPEEKQQLLSKVDISNPPTRNELTQWKLDIEKSIKGKYSIKSVFDIAEALSEKDIDISKLRPEFLKLENDLGVLGEEVIQNFKTKAESFTATSQTTSNFDIQKITDLLDGKEAAIIKKVKSVISRPEFAYETSTDINVYRQTVYNWCKILAEENLGNMAYPKRYGGGENIADYFAIMETLSYHDLSLVIKFGVQFGLWGMSVQSLGTEKHYAKYLNDIGSLKIPGCFAMTETHHGSNVKGLETTATYNHNDQTFTIHTPHEKAQKEYIGNAAVHGQMATVFAKLIINDHDYGVNAFVVPLRDTNGNTLNGITIGDCGHKMGLNGVDNGTISFNQVVIPKENMLDRFASVNEKGEFESPIPSDNRRFFTMLGTLVGGRIGIPRSALAAAKSGLTIAIRYSDQRRQFGPEGGSEVPILNYRMHQRRLLPHLAKTYAVHFALQYLTKRFLNKTEAEMQEIEALAAGMKSYSTWSTRDILQECREAIGGKGYLSENRIDDLKNDTEIYTTFEGDNTVLMQLVAKNRLAEFRKAFGEMGSLGIINYVYENAKVAISEKNPIATRRTDDEHLLDSEFHLQAFIHREKTILASAARRIKKLVDGGLEPYDAFNVVQHQMIDVAQAYLERIVLEQFQEAIKTVEDEKSKEILTKLYQLYALSQIEKNKAWYLEDGYMEAVKTKAVRKIVNQLCWDIRPDAVALVNAFDIPESCLAAPIAVN</sequence>
<evidence type="ECO:0000259" key="12">
    <source>
        <dbReference type="Pfam" id="PF02770"/>
    </source>
</evidence>
<evidence type="ECO:0000256" key="7">
    <source>
        <dbReference type="ARBA" id="ARBA00022832"/>
    </source>
</evidence>
<dbReference type="RefSeq" id="WP_073393779.1">
    <property type="nucleotide sequence ID" value="NZ_FRBX01000001.1"/>
</dbReference>
<dbReference type="AlphaFoldDB" id="A0AB36NZN4"/>
<dbReference type="PANTHER" id="PTHR10909">
    <property type="entry name" value="ELECTRON TRANSPORT OXIDOREDUCTASE"/>
    <property type="match status" value="1"/>
</dbReference>
<comment type="cofactor">
    <cofactor evidence="1">
        <name>FAD</name>
        <dbReference type="ChEBI" id="CHEBI:57692"/>
    </cofactor>
</comment>
<dbReference type="Gene3D" id="1.10.540.10">
    <property type="entry name" value="Acyl-CoA dehydrogenase/oxidase, N-terminal domain"/>
    <property type="match status" value="1"/>
</dbReference>
<dbReference type="EC" id="1.3.3.6" evidence="4"/>
<dbReference type="PIRSF" id="PIRSF000168">
    <property type="entry name" value="Acyl-CoA_oxidase"/>
    <property type="match status" value="1"/>
</dbReference>
<dbReference type="GO" id="GO:0033540">
    <property type="term" value="P:fatty acid beta-oxidation using acyl-CoA oxidase"/>
    <property type="evidence" value="ECO:0007669"/>
    <property type="project" value="TreeGrafter"/>
</dbReference>
<evidence type="ECO:0000313" key="18">
    <source>
        <dbReference type="Proteomes" id="UP000198431"/>
    </source>
</evidence>
<keyword evidence="17" id="KW-1185">Reference proteome</keyword>
<evidence type="ECO:0000256" key="9">
    <source>
        <dbReference type="ARBA" id="ARBA00023098"/>
    </source>
</evidence>
<dbReference type="GO" id="GO:0071949">
    <property type="term" value="F:FAD binding"/>
    <property type="evidence" value="ECO:0007669"/>
    <property type="project" value="InterPro"/>
</dbReference>
<dbReference type="FunFam" id="2.40.110.10:FF:000005">
    <property type="entry name" value="Acyl-coenzyme A oxidase"/>
    <property type="match status" value="1"/>
</dbReference>
<dbReference type="Proteomes" id="UP000184216">
    <property type="component" value="Unassembled WGS sequence"/>
</dbReference>
<dbReference type="SUPFAM" id="SSF47203">
    <property type="entry name" value="Acyl-CoA dehydrogenase C-terminal domain-like"/>
    <property type="match status" value="2"/>
</dbReference>
<comment type="subcellular location">
    <subcellularLocation>
        <location evidence="2">Peroxisome</location>
    </subcellularLocation>
</comment>
<comment type="similarity">
    <text evidence="3">Belongs to the acyl-CoA oxidase family.</text>
</comment>
<dbReference type="GO" id="GO:0005504">
    <property type="term" value="F:fatty acid binding"/>
    <property type="evidence" value="ECO:0007669"/>
    <property type="project" value="TreeGrafter"/>
</dbReference>
<dbReference type="InterPro" id="IPR013786">
    <property type="entry name" value="AcylCoA_DH/ox_N"/>
</dbReference>
<evidence type="ECO:0000256" key="6">
    <source>
        <dbReference type="ARBA" id="ARBA00022827"/>
    </source>
</evidence>
<dbReference type="Pfam" id="PF22924">
    <property type="entry name" value="ACOX_C_alpha1"/>
    <property type="match status" value="1"/>
</dbReference>
<dbReference type="Proteomes" id="UP000198431">
    <property type="component" value="Unassembled WGS sequence"/>
</dbReference>
<dbReference type="Pfam" id="PF02770">
    <property type="entry name" value="Acyl-CoA_dh_M"/>
    <property type="match status" value="1"/>
</dbReference>
<organism evidence="15 18">
    <name type="scientific">Flavobacterium pectinovorum</name>
    <dbReference type="NCBI Taxonomy" id="29533"/>
    <lineage>
        <taxon>Bacteria</taxon>
        <taxon>Pseudomonadati</taxon>
        <taxon>Bacteroidota</taxon>
        <taxon>Flavobacteriia</taxon>
        <taxon>Flavobacteriales</taxon>
        <taxon>Flavobacteriaceae</taxon>
        <taxon>Flavobacterium</taxon>
    </lineage>
</organism>
<evidence type="ECO:0000313" key="15">
    <source>
        <dbReference type="EMBL" id="OXB04258.1"/>
    </source>
</evidence>
<reference evidence="15 18" key="1">
    <citation type="submission" date="2016-11" db="EMBL/GenBank/DDBJ databases">
        <title>Whole genomes of Flavobacteriaceae.</title>
        <authorList>
            <person name="Stine C."/>
            <person name="Li C."/>
            <person name="Tadesse D."/>
        </authorList>
    </citation>
    <scope>NUCLEOTIDE SEQUENCE [LARGE SCALE GENOMIC DNA]</scope>
    <source>
        <strain evidence="15 18">ATCC 19366</strain>
    </source>
</reference>
<evidence type="ECO:0000256" key="2">
    <source>
        <dbReference type="ARBA" id="ARBA00004275"/>
    </source>
</evidence>
<proteinExistence type="inferred from homology"/>
<protein>
    <recommendedName>
        <fullName evidence="4">acyl-CoA oxidase</fullName>
        <ecNumber evidence="4">1.3.3.6</ecNumber>
    </recommendedName>
</protein>
<gene>
    <name evidence="15" type="ORF">B0A72_12200</name>
    <name evidence="16" type="ORF">SAMN05444387_0787</name>
</gene>
<evidence type="ECO:0000256" key="4">
    <source>
        <dbReference type="ARBA" id="ARBA00012870"/>
    </source>
</evidence>
<feature type="domain" description="Acyl-CoA oxidase C-alpha1" evidence="14">
    <location>
        <begin position="411"/>
        <end position="560"/>
    </location>
</feature>
<evidence type="ECO:0000256" key="5">
    <source>
        <dbReference type="ARBA" id="ARBA00022630"/>
    </source>
</evidence>
<feature type="domain" description="Acyl-CoA oxidase/dehydrogenase middle" evidence="12">
    <location>
        <begin position="266"/>
        <end position="375"/>
    </location>
</feature>
<keyword evidence="8" id="KW-0560">Oxidoreductase</keyword>
<dbReference type="EMBL" id="MUHB01000010">
    <property type="protein sequence ID" value="OXB04258.1"/>
    <property type="molecule type" value="Genomic_DNA"/>
</dbReference>
<dbReference type="InterPro" id="IPR006091">
    <property type="entry name" value="Acyl-CoA_Oxase/DH_mid-dom"/>
</dbReference>
<dbReference type="FunFam" id="1.20.140.10:FF:000007">
    <property type="entry name" value="Acyl-coenzyme A oxidase"/>
    <property type="match status" value="1"/>
</dbReference>
<reference evidence="16 17" key="2">
    <citation type="submission" date="2016-11" db="EMBL/GenBank/DDBJ databases">
        <authorList>
            <person name="Varghese N."/>
            <person name="Submissions S."/>
        </authorList>
    </citation>
    <scope>NUCLEOTIDE SEQUENCE [LARGE SCALE GENOMIC DNA]</scope>
    <source>
        <strain evidence="16 17">DSM 6368</strain>
    </source>
</reference>
<evidence type="ECO:0000259" key="14">
    <source>
        <dbReference type="Pfam" id="PF22924"/>
    </source>
</evidence>
<accession>A0AB36NZN4</accession>
<dbReference type="Gene3D" id="2.40.110.10">
    <property type="entry name" value="Butyryl-CoA Dehydrogenase, subunit A, domain 2"/>
    <property type="match status" value="1"/>
</dbReference>
<evidence type="ECO:0000256" key="8">
    <source>
        <dbReference type="ARBA" id="ARBA00023002"/>
    </source>
</evidence>
<dbReference type="Pfam" id="PF01756">
    <property type="entry name" value="ACOX"/>
    <property type="match status" value="1"/>
</dbReference>
<evidence type="ECO:0000313" key="16">
    <source>
        <dbReference type="EMBL" id="SHL51469.1"/>
    </source>
</evidence>
<keyword evidence="5" id="KW-0285">Flavoprotein</keyword>
<evidence type="ECO:0000313" key="17">
    <source>
        <dbReference type="Proteomes" id="UP000184216"/>
    </source>
</evidence>
<feature type="domain" description="Acyl-CoA oxidase C-terminal" evidence="11">
    <location>
        <begin position="610"/>
        <end position="751"/>
    </location>
</feature>
<comment type="caution">
    <text evidence="15">The sequence shown here is derived from an EMBL/GenBank/DDBJ whole genome shotgun (WGS) entry which is preliminary data.</text>
</comment>
<evidence type="ECO:0000256" key="10">
    <source>
        <dbReference type="ARBA" id="ARBA00023140"/>
    </source>
</evidence>
<evidence type="ECO:0000259" key="11">
    <source>
        <dbReference type="Pfam" id="PF01756"/>
    </source>
</evidence>
<dbReference type="InterPro" id="IPR055060">
    <property type="entry name" value="ACOX_C_alpha1"/>
</dbReference>
<dbReference type="InterPro" id="IPR036250">
    <property type="entry name" value="AcylCo_DH-like_C"/>
</dbReference>
<dbReference type="InterPro" id="IPR046373">
    <property type="entry name" value="Acyl-CoA_Oxase/DH_mid-dom_sf"/>
</dbReference>
<dbReference type="Gene3D" id="1.20.140.10">
    <property type="entry name" value="Butyryl-CoA Dehydrogenase, subunit A, domain 3"/>
    <property type="match status" value="2"/>
</dbReference>
<evidence type="ECO:0000256" key="1">
    <source>
        <dbReference type="ARBA" id="ARBA00001974"/>
    </source>
</evidence>
<feature type="domain" description="Acyl-CoA dehydrogenase/oxidase N-terminal" evidence="13">
    <location>
        <begin position="187"/>
        <end position="258"/>
    </location>
</feature>